<organism evidence="1 2">
    <name type="scientific">Neofusicoccum ribis</name>
    <dbReference type="NCBI Taxonomy" id="45134"/>
    <lineage>
        <taxon>Eukaryota</taxon>
        <taxon>Fungi</taxon>
        <taxon>Dikarya</taxon>
        <taxon>Ascomycota</taxon>
        <taxon>Pezizomycotina</taxon>
        <taxon>Dothideomycetes</taxon>
        <taxon>Dothideomycetes incertae sedis</taxon>
        <taxon>Botryosphaeriales</taxon>
        <taxon>Botryosphaeriaceae</taxon>
        <taxon>Neofusicoccum</taxon>
    </lineage>
</organism>
<protein>
    <submittedName>
        <fullName evidence="1">Multicopy suppressor of BFA (Brefeldin A)</fullName>
    </submittedName>
</protein>
<dbReference type="EMBL" id="JAJVDC020000192">
    <property type="protein sequence ID" value="KAL1619274.1"/>
    <property type="molecule type" value="Genomic_DNA"/>
</dbReference>
<reference evidence="1 2" key="1">
    <citation type="submission" date="2024-02" db="EMBL/GenBank/DDBJ databases">
        <title>De novo assembly and annotation of 12 fungi associated with fruit tree decline syndrome in Ontario, Canada.</title>
        <authorList>
            <person name="Sulman M."/>
            <person name="Ellouze W."/>
            <person name="Ilyukhin E."/>
        </authorList>
    </citation>
    <scope>NUCLEOTIDE SEQUENCE [LARGE SCALE GENOMIC DNA]</scope>
    <source>
        <strain evidence="1 2">M1-105</strain>
    </source>
</reference>
<comment type="caution">
    <text evidence="1">The sequence shown here is derived from an EMBL/GenBank/DDBJ whole genome shotgun (WGS) entry which is preliminary data.</text>
</comment>
<sequence>MGQFVKYEHIDKIGEHEKRIAGLKAKIAEPHESLYGPKSKAFSDRYCMIQKQVDTIEGN</sequence>
<evidence type="ECO:0000313" key="1">
    <source>
        <dbReference type="EMBL" id="KAL1619274.1"/>
    </source>
</evidence>
<evidence type="ECO:0000313" key="2">
    <source>
        <dbReference type="Proteomes" id="UP001521116"/>
    </source>
</evidence>
<keyword evidence="2" id="KW-1185">Reference proteome</keyword>
<name>A0ABR3SFZ0_9PEZI</name>
<accession>A0ABR3SFZ0</accession>
<dbReference type="Proteomes" id="UP001521116">
    <property type="component" value="Unassembled WGS sequence"/>
</dbReference>
<gene>
    <name evidence="1" type="primary">BFR1_2</name>
    <name evidence="1" type="ORF">SLS56_010217</name>
</gene>
<proteinExistence type="predicted"/>